<feature type="transmembrane region" description="Helical" evidence="6">
    <location>
        <begin position="26"/>
        <end position="47"/>
    </location>
</feature>
<keyword evidence="2" id="KW-0813">Transport</keyword>
<evidence type="ECO:0000313" key="10">
    <source>
        <dbReference type="Proteomes" id="UP000188320"/>
    </source>
</evidence>
<dbReference type="SUPFAM" id="SSF103473">
    <property type="entry name" value="MFS general substrate transporter"/>
    <property type="match status" value="1"/>
</dbReference>
<comment type="subcellular location">
    <subcellularLocation>
        <location evidence="1">Membrane</location>
        <topology evidence="1">Multi-pass membrane protein</topology>
    </subcellularLocation>
</comment>
<dbReference type="Gene3D" id="1.20.1250.20">
    <property type="entry name" value="MFS general substrate transporter like domains"/>
    <property type="match status" value="1"/>
</dbReference>
<evidence type="ECO:0000256" key="3">
    <source>
        <dbReference type="ARBA" id="ARBA00022692"/>
    </source>
</evidence>
<keyword evidence="3 6" id="KW-0812">Transmembrane</keyword>
<keyword evidence="10" id="KW-1185">Reference proteome</keyword>
<dbReference type="InterPro" id="IPR036259">
    <property type="entry name" value="MFS_trans_sf"/>
</dbReference>
<evidence type="ECO:0000256" key="5">
    <source>
        <dbReference type="ARBA" id="ARBA00023136"/>
    </source>
</evidence>
<feature type="transmembrane region" description="Helical" evidence="6">
    <location>
        <begin position="116"/>
        <end position="138"/>
    </location>
</feature>
<dbReference type="EMBL" id="LSSK01001684">
    <property type="protein sequence ID" value="OMH79052.1"/>
    <property type="molecule type" value="Genomic_DNA"/>
</dbReference>
<dbReference type="OrthoDB" id="2962993at2759"/>
<dbReference type="PROSITE" id="PS50850">
    <property type="entry name" value="MFS"/>
    <property type="match status" value="1"/>
</dbReference>
<gene>
    <name evidence="9" type="ORF">AX774_g6321</name>
    <name evidence="8" type="ORF">AX774_g7546</name>
</gene>
<feature type="transmembrane region" description="Helical" evidence="6">
    <location>
        <begin position="79"/>
        <end position="104"/>
    </location>
</feature>
<dbReference type="PANTHER" id="PTHR43791">
    <property type="entry name" value="PERMEASE-RELATED"/>
    <property type="match status" value="1"/>
</dbReference>
<dbReference type="EMBL" id="LSSK01001253">
    <property type="protein sequence ID" value="OMH80240.1"/>
    <property type="molecule type" value="Genomic_DNA"/>
</dbReference>
<evidence type="ECO:0000256" key="2">
    <source>
        <dbReference type="ARBA" id="ARBA00022448"/>
    </source>
</evidence>
<dbReference type="PANTHER" id="PTHR43791:SF36">
    <property type="entry name" value="TRANSPORTER, PUTATIVE (AFU_ORTHOLOGUE AFUA_6G08340)-RELATED"/>
    <property type="match status" value="1"/>
</dbReference>
<evidence type="ECO:0000256" key="4">
    <source>
        <dbReference type="ARBA" id="ARBA00022989"/>
    </source>
</evidence>
<feature type="transmembrane region" description="Helical" evidence="6">
    <location>
        <begin position="54"/>
        <end position="73"/>
    </location>
</feature>
<feature type="transmembrane region" description="Helical" evidence="6">
    <location>
        <begin position="216"/>
        <end position="235"/>
    </location>
</feature>
<evidence type="ECO:0000313" key="8">
    <source>
        <dbReference type="EMBL" id="OMH79052.1"/>
    </source>
</evidence>
<dbReference type="InterPro" id="IPR011701">
    <property type="entry name" value="MFS"/>
</dbReference>
<feature type="transmembrane region" description="Helical" evidence="6">
    <location>
        <begin position="144"/>
        <end position="167"/>
    </location>
</feature>
<evidence type="ECO:0000256" key="1">
    <source>
        <dbReference type="ARBA" id="ARBA00004141"/>
    </source>
</evidence>
<feature type="transmembrane region" description="Helical" evidence="6">
    <location>
        <begin position="250"/>
        <end position="271"/>
    </location>
</feature>
<dbReference type="Pfam" id="PF07690">
    <property type="entry name" value="MFS_1"/>
    <property type="match status" value="1"/>
</dbReference>
<dbReference type="AlphaFoldDB" id="A0A1R1PDV5"/>
<feature type="transmembrane region" description="Helical" evidence="6">
    <location>
        <begin position="278"/>
        <end position="297"/>
    </location>
</feature>
<dbReference type="GO" id="GO:0022857">
    <property type="term" value="F:transmembrane transporter activity"/>
    <property type="evidence" value="ECO:0007669"/>
    <property type="project" value="InterPro"/>
</dbReference>
<reference evidence="10" key="2">
    <citation type="submission" date="2017-01" db="EMBL/GenBank/DDBJ databases">
        <authorList>
            <person name="Wang Y."/>
            <person name="White M."/>
            <person name="Kvist S."/>
            <person name="Moncalvo J.-M."/>
        </authorList>
    </citation>
    <scope>NUCLEOTIDE SEQUENCE [LARGE SCALE GENOMIC DNA]</scope>
    <source>
        <strain evidence="10">COL-18-3</strain>
    </source>
</reference>
<evidence type="ECO:0000259" key="7">
    <source>
        <dbReference type="PROSITE" id="PS50850"/>
    </source>
</evidence>
<dbReference type="InterPro" id="IPR020846">
    <property type="entry name" value="MFS_dom"/>
</dbReference>
<keyword evidence="4 6" id="KW-1133">Transmembrane helix</keyword>
<dbReference type="Proteomes" id="UP000188320">
    <property type="component" value="Unassembled WGS sequence"/>
</dbReference>
<reference evidence="8" key="1">
    <citation type="submission" date="2017-01" db="EMBL/GenBank/DDBJ databases">
        <authorList>
            <person name="Mah S.A."/>
            <person name="Swanson W.J."/>
            <person name="Moy G.W."/>
            <person name="Vacquier V.D."/>
        </authorList>
    </citation>
    <scope>NUCLEOTIDE SEQUENCE [LARGE SCALE GENOMIC DNA]</scope>
    <source>
        <strain evidence="8">COL-18-3</strain>
    </source>
</reference>
<evidence type="ECO:0000256" key="6">
    <source>
        <dbReference type="SAM" id="Phobius"/>
    </source>
</evidence>
<proteinExistence type="predicted"/>
<dbReference type="GO" id="GO:0016020">
    <property type="term" value="C:membrane"/>
    <property type="evidence" value="ECO:0007669"/>
    <property type="project" value="UniProtKB-SubCell"/>
</dbReference>
<feature type="transmembrane region" description="Helical" evidence="6">
    <location>
        <begin position="303"/>
        <end position="324"/>
    </location>
</feature>
<name>A0A1R1PDV5_ZANCU</name>
<accession>A0A1R1PDV5</accession>
<comment type="caution">
    <text evidence="8">The sequence shown here is derived from an EMBL/GenBank/DDBJ whole genome shotgun (WGS) entry which is preliminary data.</text>
</comment>
<organism evidence="8 10">
    <name type="scientific">Zancudomyces culisetae</name>
    <name type="common">Gut fungus</name>
    <name type="synonym">Smittium culisetae</name>
    <dbReference type="NCBI Taxonomy" id="1213189"/>
    <lineage>
        <taxon>Eukaryota</taxon>
        <taxon>Fungi</taxon>
        <taxon>Fungi incertae sedis</taxon>
        <taxon>Zoopagomycota</taxon>
        <taxon>Kickxellomycotina</taxon>
        <taxon>Harpellomycetes</taxon>
        <taxon>Harpellales</taxon>
        <taxon>Legeriomycetaceae</taxon>
        <taxon>Zancudomyces</taxon>
    </lineage>
</organism>
<keyword evidence="5 6" id="KW-0472">Membrane</keyword>
<sequence length="426" mass="46719">MDRANVGAALVNGMIRTMKLTPTEQALITSMFYLFYITLELPANVLLKKLKPRVWFCTLAICWSITCMLQALAKSALVMIILRTLLGAFDAGFSPGIIAYLPYWYTREEIGSRMSIFFASLPLSGIIGSPLAAALVSIKSNLHPFQMIFLVEGGITLICGIVAIFLIQDYPETCTMLTNEERAVLLKKLSADQGLASKTTLNFKTIINSMLDWKTVVYCMGSLGIANGLITYGYFGPTLMVSLGYSGVNATYLTILPSALGVVAIIGSIFIPKRIPMYVVIVSMMLIATTFGTIMAFAKGKTIRLIAFTLGGFTNPAFPIFLSWMSINQGGIGKRLVVSAVCFAFGNAAGAVVPFMFTTKYSPSYTIGFVYNIACGVIGMVLIFFMAQYFKSENARRDKSPVDITHLSEDEQMLLYDAHPNFRYTL</sequence>
<evidence type="ECO:0000313" key="9">
    <source>
        <dbReference type="EMBL" id="OMH80240.1"/>
    </source>
</evidence>
<protein>
    <submittedName>
        <fullName evidence="8">Putative tartrate transporter</fullName>
    </submittedName>
</protein>
<feature type="transmembrane region" description="Helical" evidence="6">
    <location>
        <begin position="369"/>
        <end position="390"/>
    </location>
</feature>
<feature type="transmembrane region" description="Helical" evidence="6">
    <location>
        <begin position="336"/>
        <end position="357"/>
    </location>
</feature>
<feature type="domain" description="Major facilitator superfamily (MFS) profile" evidence="7">
    <location>
        <begin position="1"/>
        <end position="391"/>
    </location>
</feature>